<dbReference type="EMBL" id="JAUBDJ010000005">
    <property type="protein sequence ID" value="MDW0117165.1"/>
    <property type="molecule type" value="Genomic_DNA"/>
</dbReference>
<keyword evidence="1" id="KW-1133">Transmembrane helix</keyword>
<dbReference type="Proteomes" id="UP001271648">
    <property type="component" value="Unassembled WGS sequence"/>
</dbReference>
<name>A0AAW9A9V0_9BACL</name>
<dbReference type="RefSeq" id="WP_283732041.1">
    <property type="nucleotide sequence ID" value="NZ_CP125968.1"/>
</dbReference>
<dbReference type="AlphaFoldDB" id="A0AAW9A9V0"/>
<evidence type="ECO:0000313" key="3">
    <source>
        <dbReference type="Proteomes" id="UP001271648"/>
    </source>
</evidence>
<sequence length="174" mass="19483">MFQPTALFQSGLKIIGVLTIIWGLTHVVTVVYSFYSILNLSELMSNSDLTNYRLSLIFQAFYPVLLLALGIYLLKSGEAIIQFAFRGSGEKYEAKTGELFMLFMKLAGLVLIIYSIPKAFQLVANVMFVSSAKLIDTTGQTEFIIHNLIITVIQLLLGVYLLKSGKVFYKMGFK</sequence>
<evidence type="ECO:0000256" key="1">
    <source>
        <dbReference type="SAM" id="Phobius"/>
    </source>
</evidence>
<gene>
    <name evidence="2" type="ORF">QTL97_09470</name>
</gene>
<evidence type="ECO:0000313" key="2">
    <source>
        <dbReference type="EMBL" id="MDW0117165.1"/>
    </source>
</evidence>
<feature type="transmembrane region" description="Helical" evidence="1">
    <location>
        <begin position="55"/>
        <end position="74"/>
    </location>
</feature>
<feature type="transmembrane region" description="Helical" evidence="1">
    <location>
        <begin position="12"/>
        <end position="35"/>
    </location>
</feature>
<reference evidence="2 3" key="1">
    <citation type="submission" date="2023-06" db="EMBL/GenBank/DDBJ databases">
        <title>Sporosarcina sp. nov., isolated from Korean traditional fermented seafood 'Jeotgal'.</title>
        <authorList>
            <person name="Yang A.I."/>
            <person name="Shin N.-R."/>
        </authorList>
    </citation>
    <scope>NUCLEOTIDE SEQUENCE [LARGE SCALE GENOMIC DNA]</scope>
    <source>
        <strain evidence="2 3">KCTC43456</strain>
    </source>
</reference>
<feature type="transmembrane region" description="Helical" evidence="1">
    <location>
        <begin position="143"/>
        <end position="162"/>
    </location>
</feature>
<protein>
    <recommendedName>
        <fullName evidence="4">DUF4149 domain-containing protein</fullName>
    </recommendedName>
</protein>
<keyword evidence="1" id="KW-0472">Membrane</keyword>
<comment type="caution">
    <text evidence="2">The sequence shown here is derived from an EMBL/GenBank/DDBJ whole genome shotgun (WGS) entry which is preliminary data.</text>
</comment>
<evidence type="ECO:0008006" key="4">
    <source>
        <dbReference type="Google" id="ProtNLM"/>
    </source>
</evidence>
<organism evidence="2 3">
    <name type="scientific">Sporosarcina thermotolerans</name>
    <dbReference type="NCBI Taxonomy" id="633404"/>
    <lineage>
        <taxon>Bacteria</taxon>
        <taxon>Bacillati</taxon>
        <taxon>Bacillota</taxon>
        <taxon>Bacilli</taxon>
        <taxon>Bacillales</taxon>
        <taxon>Caryophanaceae</taxon>
        <taxon>Sporosarcina</taxon>
    </lineage>
</organism>
<keyword evidence="3" id="KW-1185">Reference proteome</keyword>
<accession>A0AAW9A9V0</accession>
<feature type="transmembrane region" description="Helical" evidence="1">
    <location>
        <begin position="99"/>
        <end position="123"/>
    </location>
</feature>
<keyword evidence="1" id="KW-0812">Transmembrane</keyword>
<proteinExistence type="predicted"/>